<proteinExistence type="predicted"/>
<name>A0A9W6QNS6_9PSEU</name>
<reference evidence="5" key="1">
    <citation type="submission" date="2023-02" db="EMBL/GenBank/DDBJ databases">
        <title>Actinokineospora globicatena NBRC 15670.</title>
        <authorList>
            <person name="Ichikawa N."/>
            <person name="Sato H."/>
            <person name="Tonouchi N."/>
        </authorList>
    </citation>
    <scope>NUCLEOTIDE SEQUENCE</scope>
    <source>
        <strain evidence="5">NBRC 15670</strain>
    </source>
</reference>
<feature type="region of interest" description="Disordered" evidence="2">
    <location>
        <begin position="906"/>
        <end position="935"/>
    </location>
</feature>
<dbReference type="Gene3D" id="2.60.40.10">
    <property type="entry name" value="Immunoglobulins"/>
    <property type="match status" value="6"/>
</dbReference>
<feature type="chain" id="PRO_5040831013" evidence="4">
    <location>
        <begin position="34"/>
        <end position="972"/>
    </location>
</feature>
<dbReference type="SUPFAM" id="SSF49478">
    <property type="entry name" value="Cna protein B-type domain"/>
    <property type="match status" value="1"/>
</dbReference>
<dbReference type="Proteomes" id="UP001165042">
    <property type="component" value="Unassembled WGS sequence"/>
</dbReference>
<evidence type="ECO:0000313" key="5">
    <source>
        <dbReference type="EMBL" id="GLW91934.1"/>
    </source>
</evidence>
<dbReference type="RefSeq" id="WP_285610690.1">
    <property type="nucleotide sequence ID" value="NZ_BSSD01000004.1"/>
</dbReference>
<dbReference type="NCBIfam" id="TIGR01167">
    <property type="entry name" value="LPXTG_anchor"/>
    <property type="match status" value="1"/>
</dbReference>
<dbReference type="GO" id="GO:0005975">
    <property type="term" value="P:carbohydrate metabolic process"/>
    <property type="evidence" value="ECO:0007669"/>
    <property type="project" value="UniProtKB-ARBA"/>
</dbReference>
<accession>A0A9W6QNS6</accession>
<keyword evidence="3" id="KW-0472">Membrane</keyword>
<dbReference type="InterPro" id="IPR051417">
    <property type="entry name" value="SDr/BOS_complex"/>
</dbReference>
<dbReference type="PROSITE" id="PS51318">
    <property type="entry name" value="TAT"/>
    <property type="match status" value="1"/>
</dbReference>
<sequence>MRRTSVRRAVSRFGVVAAALAMTGTLAVPSANAQDTTEPAPTATEQPTEQPPPPAATTPVDVPPTTPVETPTEQPTTPPTEPVPTTPVEPVPSTENPPVQPPEPTPPVVIPVPGAQEPVPNKPAPAAQTTTAAIKADVSVSVTFDKTRITPSDTVGVTLKLTNKSAVPANGVRLDYSGKLVPSREISPFLRPWGEGIGAGATRTINLTARVDDVENGKVDLTFTAIVPDGDANPADNTATASAEVDVAPTGHFGGLVYLDSDSDGVPDPNEGSQSVLVRVKGADGSTVERYPGPNGRFDFLDLPKGRYTVSYTGTDSRMRITGVTGSATEALYISGDAYADIRVRVWVDTTTSLTAQLTFDKTRYTAGAAVKATLILTNRHPRALTGLSLACHPQGLGTSAAWGDLRPGTGGVTLAGNSTVAYTIEDIVPADAANTGYVVADCDIATQQEPTIMVSVLAEAQVDGVLGGGSGLIYLVEDGENWLLPDVTVRLRDRATGRIVATTTSDEDGNVNFSGVPVGVYAILADGPIRFDTPLGSPLLFPITAPSGGRLYLPVVLDWEHEGQYPDVQADVRLDKAEYLTSDEVRATITIRNNGDAPATGVRVAFEQATAVSLRVVDRGGLPVEQGITLAPGETREFVVTGFANPAASAPVVVEGTVAVDGADYDRSNNAFRANATVTYATGDYTGVVYLDLDGDRVVDPGEGLPNVMVTASASAGNWFMDRMTDSEGRFSFAGVPATRYAVIYGAPGDDVEIVGESGQGNKDYVVVTSAGYDASIRAVQVLNKQLDASVTFDRATYHPGDTAQFTFTFTNKSSKELTGVGVRGMRADGDFQAQSHWEPIGPGQPGLTLAPGATKTVTVTGTIPARLGRVLIGVMVVADGYSTSTGTVDISATAEVVAVPGQPVDSGAVTPGTKQPAVQGGVTPRGTSGTTGGGLADTGASVIGLGWFGFVALVLGAGAVLSTRRRQHLA</sequence>
<evidence type="ECO:0000313" key="6">
    <source>
        <dbReference type="Proteomes" id="UP001165042"/>
    </source>
</evidence>
<dbReference type="InterPro" id="IPR013783">
    <property type="entry name" value="Ig-like_fold"/>
</dbReference>
<feature type="compositionally biased region" description="Pro residues" evidence="2">
    <location>
        <begin position="98"/>
        <end position="110"/>
    </location>
</feature>
<gene>
    <name evidence="5" type="ORF">Aglo03_27500</name>
</gene>
<keyword evidence="3" id="KW-1133">Transmembrane helix</keyword>
<feature type="compositionally biased region" description="Pro residues" evidence="2">
    <location>
        <begin position="76"/>
        <end position="90"/>
    </location>
</feature>
<keyword evidence="6" id="KW-1185">Reference proteome</keyword>
<dbReference type="InterPro" id="IPR006311">
    <property type="entry name" value="TAT_signal"/>
</dbReference>
<keyword evidence="1 4" id="KW-0732">Signal</keyword>
<dbReference type="EMBL" id="BSSD01000004">
    <property type="protein sequence ID" value="GLW91934.1"/>
    <property type="molecule type" value="Genomic_DNA"/>
</dbReference>
<comment type="caution">
    <text evidence="5">The sequence shown here is derived from an EMBL/GenBank/DDBJ whole genome shotgun (WGS) entry which is preliminary data.</text>
</comment>
<dbReference type="AlphaFoldDB" id="A0A9W6QNS6"/>
<evidence type="ECO:0000256" key="1">
    <source>
        <dbReference type="ARBA" id="ARBA00022729"/>
    </source>
</evidence>
<dbReference type="PANTHER" id="PTHR23303">
    <property type="entry name" value="CARBOXYPEPTIDASE REGULATORY REGION-CONTAINING"/>
    <property type="match status" value="1"/>
</dbReference>
<dbReference type="SUPFAM" id="SSF117074">
    <property type="entry name" value="Hypothetical protein PA1324"/>
    <property type="match status" value="2"/>
</dbReference>
<feature type="transmembrane region" description="Helical" evidence="3">
    <location>
        <begin position="942"/>
        <end position="963"/>
    </location>
</feature>
<feature type="region of interest" description="Disordered" evidence="2">
    <location>
        <begin position="25"/>
        <end position="125"/>
    </location>
</feature>
<protein>
    <submittedName>
        <fullName evidence="5">Uncharacterized protein</fullName>
    </submittedName>
</protein>
<feature type="compositionally biased region" description="Pro residues" evidence="2">
    <location>
        <begin position="49"/>
        <end position="66"/>
    </location>
</feature>
<keyword evidence="3" id="KW-0812">Transmembrane</keyword>
<organism evidence="5 6">
    <name type="scientific">Actinokineospora globicatena</name>
    <dbReference type="NCBI Taxonomy" id="103729"/>
    <lineage>
        <taxon>Bacteria</taxon>
        <taxon>Bacillati</taxon>
        <taxon>Actinomycetota</taxon>
        <taxon>Actinomycetes</taxon>
        <taxon>Pseudonocardiales</taxon>
        <taxon>Pseudonocardiaceae</taxon>
        <taxon>Actinokineospora</taxon>
    </lineage>
</organism>
<evidence type="ECO:0000256" key="4">
    <source>
        <dbReference type="SAM" id="SignalP"/>
    </source>
</evidence>
<evidence type="ECO:0000256" key="2">
    <source>
        <dbReference type="SAM" id="MobiDB-lite"/>
    </source>
</evidence>
<feature type="signal peptide" evidence="4">
    <location>
        <begin position="1"/>
        <end position="33"/>
    </location>
</feature>
<evidence type="ECO:0000256" key="3">
    <source>
        <dbReference type="SAM" id="Phobius"/>
    </source>
</evidence>
<feature type="compositionally biased region" description="Low complexity" evidence="2">
    <location>
        <begin position="36"/>
        <end position="48"/>
    </location>
</feature>